<gene>
    <name evidence="1" type="ORF">MANES_04G066950v8</name>
</gene>
<evidence type="ECO:0000313" key="1">
    <source>
        <dbReference type="EMBL" id="KAG8655755.1"/>
    </source>
</evidence>
<reference evidence="2" key="1">
    <citation type="journal article" date="2016" name="Nat. Biotechnol.">
        <title>Sequencing wild and cultivated cassava and related species reveals extensive interspecific hybridization and genetic diversity.</title>
        <authorList>
            <person name="Bredeson J.V."/>
            <person name="Lyons J.B."/>
            <person name="Prochnik S.E."/>
            <person name="Wu G.A."/>
            <person name="Ha C.M."/>
            <person name="Edsinger-Gonzales E."/>
            <person name="Grimwood J."/>
            <person name="Schmutz J."/>
            <person name="Rabbi I.Y."/>
            <person name="Egesi C."/>
            <person name="Nauluvula P."/>
            <person name="Lebot V."/>
            <person name="Ndunguru J."/>
            <person name="Mkamilo G."/>
            <person name="Bart R.S."/>
            <person name="Setter T.L."/>
            <person name="Gleadow R.M."/>
            <person name="Kulakow P."/>
            <person name="Ferguson M.E."/>
            <person name="Rounsley S."/>
            <person name="Rokhsar D.S."/>
        </authorList>
    </citation>
    <scope>NUCLEOTIDE SEQUENCE [LARGE SCALE GENOMIC DNA]</scope>
    <source>
        <strain evidence="2">cv. AM560-2</strain>
    </source>
</reference>
<name>A0ACB7HTX6_MANES</name>
<sequence length="105" mass="11402">MEPQKIKDNSRRLWSHQTFPEIASVSPPALALKSPSSFLEILAKFSIHLDRLHIDLLSCMSHKLAWSSSCPAPSYVDLGDFRPSRLLGFSSPGALPGSGSRASPA</sequence>
<evidence type="ECO:0000313" key="2">
    <source>
        <dbReference type="Proteomes" id="UP000091857"/>
    </source>
</evidence>
<proteinExistence type="predicted"/>
<dbReference type="Proteomes" id="UP000091857">
    <property type="component" value="Chromosome 4"/>
</dbReference>
<protein>
    <submittedName>
        <fullName evidence="1">Uncharacterized protein</fullName>
    </submittedName>
</protein>
<dbReference type="EMBL" id="CM004390">
    <property type="protein sequence ID" value="KAG8655755.1"/>
    <property type="molecule type" value="Genomic_DNA"/>
</dbReference>
<organism evidence="1 2">
    <name type="scientific">Manihot esculenta</name>
    <name type="common">Cassava</name>
    <name type="synonym">Jatropha manihot</name>
    <dbReference type="NCBI Taxonomy" id="3983"/>
    <lineage>
        <taxon>Eukaryota</taxon>
        <taxon>Viridiplantae</taxon>
        <taxon>Streptophyta</taxon>
        <taxon>Embryophyta</taxon>
        <taxon>Tracheophyta</taxon>
        <taxon>Spermatophyta</taxon>
        <taxon>Magnoliopsida</taxon>
        <taxon>eudicotyledons</taxon>
        <taxon>Gunneridae</taxon>
        <taxon>Pentapetalae</taxon>
        <taxon>rosids</taxon>
        <taxon>fabids</taxon>
        <taxon>Malpighiales</taxon>
        <taxon>Euphorbiaceae</taxon>
        <taxon>Crotonoideae</taxon>
        <taxon>Manihoteae</taxon>
        <taxon>Manihot</taxon>
    </lineage>
</organism>
<comment type="caution">
    <text evidence="1">The sequence shown here is derived from an EMBL/GenBank/DDBJ whole genome shotgun (WGS) entry which is preliminary data.</text>
</comment>
<accession>A0ACB7HTX6</accession>
<keyword evidence="2" id="KW-1185">Reference proteome</keyword>